<evidence type="ECO:0000259" key="1">
    <source>
        <dbReference type="Pfam" id="PF13304"/>
    </source>
</evidence>
<accession>A0A7V6P8C9</accession>
<dbReference type="AlphaFoldDB" id="A0A7V6P8C9"/>
<dbReference type="PANTHER" id="PTHR43581">
    <property type="entry name" value="ATP/GTP PHOSPHATASE"/>
    <property type="match status" value="1"/>
</dbReference>
<dbReference type="InterPro" id="IPR027417">
    <property type="entry name" value="P-loop_NTPase"/>
</dbReference>
<reference evidence="2 3" key="1">
    <citation type="journal article" date="2020" name="Biotechnol. Biofuels">
        <title>New insights from the biogas microbiome by comprehensive genome-resolved metagenomics of nearly 1600 species originating from multiple anaerobic digesters.</title>
        <authorList>
            <person name="Campanaro S."/>
            <person name="Treu L."/>
            <person name="Rodriguez-R L.M."/>
            <person name="Kovalovszki A."/>
            <person name="Ziels R.M."/>
            <person name="Maus I."/>
            <person name="Zhu X."/>
            <person name="Kougias P.G."/>
            <person name="Basile A."/>
            <person name="Luo G."/>
            <person name="Schluter A."/>
            <person name="Konstantinidis K.T."/>
            <person name="Angelidaki I."/>
        </authorList>
    </citation>
    <scope>NUCLEOTIDE SEQUENCE [LARGE SCALE GENOMIC DNA]</scope>
    <source>
        <strain evidence="2">AS04akNAM_66</strain>
    </source>
</reference>
<dbReference type="InterPro" id="IPR051396">
    <property type="entry name" value="Bact_Antivir_Def_Nuclease"/>
</dbReference>
<dbReference type="Gene3D" id="3.40.50.300">
    <property type="entry name" value="P-loop containing nucleotide triphosphate hydrolases"/>
    <property type="match status" value="2"/>
</dbReference>
<proteinExistence type="predicted"/>
<name>A0A7V6P8C9_9HYPH</name>
<evidence type="ECO:0000313" key="3">
    <source>
        <dbReference type="Proteomes" id="UP000551563"/>
    </source>
</evidence>
<dbReference type="GO" id="GO:0005524">
    <property type="term" value="F:ATP binding"/>
    <property type="evidence" value="ECO:0007669"/>
    <property type="project" value="InterPro"/>
</dbReference>
<feature type="domain" description="ATPase AAA-type core" evidence="1">
    <location>
        <begin position="28"/>
        <end position="278"/>
    </location>
</feature>
<dbReference type="InterPro" id="IPR003959">
    <property type="entry name" value="ATPase_AAA_core"/>
</dbReference>
<dbReference type="GO" id="GO:0016887">
    <property type="term" value="F:ATP hydrolysis activity"/>
    <property type="evidence" value="ECO:0007669"/>
    <property type="project" value="InterPro"/>
</dbReference>
<dbReference type="EMBL" id="DUMN01000049">
    <property type="protein sequence ID" value="HHV66302.1"/>
    <property type="molecule type" value="Genomic_DNA"/>
</dbReference>
<dbReference type="Pfam" id="PF13304">
    <property type="entry name" value="AAA_21"/>
    <property type="match status" value="1"/>
</dbReference>
<gene>
    <name evidence="2" type="ORF">GXX48_01445</name>
</gene>
<protein>
    <submittedName>
        <fullName evidence="2">AAA family ATPase</fullName>
    </submittedName>
</protein>
<sequence length="530" mass="59254">MRIERIRLRSFKRFTDLEVGPIPRAARLVVLVGPNGSGKSSLLEGFNHWHALRGWGNVGDQRYLLKDSEAEMGSWHTEVVTVNVHDVDPADRNVKDKFYFRTAYRNEPDFSIGGLQRIASPTEHARVDRFIVNEASVSQNYQRLVGRTLGGVYDDANNNKLVSDLRNELVGKVRASLSYVFDDLTLSSIGDPLSNGAFYFQKGKSSAFHYKNLSAGEKSVFDLILDLVVNSNHYPDAIFFIDEPEAHIHTEKQASALRALYNLIPEQGQLWCSTHSLGMLVEAQRIEQETPGSVVFLDFSDRDYDLVQKIVPSRPDRQLWDKTLELTLGNLAFLVGPNTIYLCEGDPLSRKNKSFDAQVLERIFGSDWPQASFISIGSADDVTNPNSTVVKALEAIFPRAEIKRLIDRDYLSEEEVQELRGRGVRVTSERHLEAYLLSDEIIEKLCITRGRDDVIPAALQAKQDGIARSCAQGKDANDIKSAAGFIVNDLRALLQIQNGGSSTHPFLRDTIAPLVTWETGTYARLAADLA</sequence>
<organism evidence="2 3">
    <name type="scientific">Brucella intermedia</name>
    <dbReference type="NCBI Taxonomy" id="94625"/>
    <lineage>
        <taxon>Bacteria</taxon>
        <taxon>Pseudomonadati</taxon>
        <taxon>Pseudomonadota</taxon>
        <taxon>Alphaproteobacteria</taxon>
        <taxon>Hyphomicrobiales</taxon>
        <taxon>Brucellaceae</taxon>
        <taxon>Brucella/Ochrobactrum group</taxon>
        <taxon>Brucella</taxon>
    </lineage>
</organism>
<evidence type="ECO:0000313" key="2">
    <source>
        <dbReference type="EMBL" id="HHV66302.1"/>
    </source>
</evidence>
<dbReference type="SUPFAM" id="SSF52540">
    <property type="entry name" value="P-loop containing nucleoside triphosphate hydrolases"/>
    <property type="match status" value="1"/>
</dbReference>
<comment type="caution">
    <text evidence="2">The sequence shown here is derived from an EMBL/GenBank/DDBJ whole genome shotgun (WGS) entry which is preliminary data.</text>
</comment>
<dbReference type="Proteomes" id="UP000551563">
    <property type="component" value="Unassembled WGS sequence"/>
</dbReference>
<dbReference type="PANTHER" id="PTHR43581:SF4">
    <property type="entry name" value="ATP_GTP PHOSPHATASE"/>
    <property type="match status" value="1"/>
</dbReference>